<evidence type="ECO:0000256" key="2">
    <source>
        <dbReference type="PIRSR" id="PIRSR601461-1"/>
    </source>
</evidence>
<evidence type="ECO:0000256" key="3">
    <source>
        <dbReference type="SAM" id="MobiDB-lite"/>
    </source>
</evidence>
<feature type="signal peptide" evidence="5">
    <location>
        <begin position="1"/>
        <end position="21"/>
    </location>
</feature>
<evidence type="ECO:0000256" key="1">
    <source>
        <dbReference type="ARBA" id="ARBA00007447"/>
    </source>
</evidence>
<dbReference type="GO" id="GO:0006508">
    <property type="term" value="P:proteolysis"/>
    <property type="evidence" value="ECO:0007669"/>
    <property type="project" value="InterPro"/>
</dbReference>
<keyword evidence="4" id="KW-0472">Membrane</keyword>
<evidence type="ECO:0000259" key="6">
    <source>
        <dbReference type="PROSITE" id="PS51767"/>
    </source>
</evidence>
<dbReference type="Proteomes" id="UP000663850">
    <property type="component" value="Unassembled WGS sequence"/>
</dbReference>
<accession>A0A8H3AEX5</accession>
<dbReference type="EMBL" id="CAJMWZ010000382">
    <property type="protein sequence ID" value="CAE6417845.1"/>
    <property type="molecule type" value="Genomic_DNA"/>
</dbReference>
<evidence type="ECO:0000313" key="7">
    <source>
        <dbReference type="EMBL" id="CAE6417845.1"/>
    </source>
</evidence>
<feature type="active site" evidence="2">
    <location>
        <position position="72"/>
    </location>
</feature>
<feature type="active site" evidence="2">
    <location>
        <position position="302"/>
    </location>
</feature>
<dbReference type="InterPro" id="IPR034164">
    <property type="entry name" value="Pepsin-like_dom"/>
</dbReference>
<feature type="domain" description="Peptidase A1" evidence="6">
    <location>
        <begin position="56"/>
        <end position="416"/>
    </location>
</feature>
<sequence length="581" mass="61775">MTVALALIFGLVSGWVWGVEAGSSKVELVVRPRGEDRLLRRGNATVEYLKYAAQSYNALTTIGQYSFLLSLDTGSADTWVVSSSCHTSECKGLPTYPDYLASPTFGSINNNETAFRIGFADGTRATGFVASERMGVGGFNLTSQVFGIVNDTNVTLAAGDHEASGVLGLGFPRLSQIGKSVRGGELLQLGLSSITECLITAVPPVARLAQQGLLSYPIFGLSLRKNDTGTLSLGAIDADVVKNQSLISWHDVAPFPTLPNDNSSIYLQWAIHLSSVAINGVNVTLNSTYPAITGPQPLALFDVGANGIFGPAADVAELFSQIPASRLVGDGQYAIPCDTTSRMTFTFGSRNYTIQPHDYIFARVLDPPNMCLAWPRATVPSDDGVDWQFGTPFLRTVYSIFSYGIDTKEPPKIGLYPLSPDVVLDTEETISQSLSVESATFATTLPNYVLPTPTYTTPPYLFSPTPTSTQSGSTTTPRPSGSATTPTSTFEYSLPTLGEPASSGLGASTYSALLTRTTPLPSAHPPVVVVTDSNGSATTQPMPMQSVILGGPEKSFASRQRTFGFGLWTGVLSVVYIVLFI</sequence>
<dbReference type="PRINTS" id="PR00792">
    <property type="entry name" value="PEPSIN"/>
</dbReference>
<dbReference type="GO" id="GO:0004190">
    <property type="term" value="F:aspartic-type endopeptidase activity"/>
    <property type="evidence" value="ECO:0007669"/>
    <property type="project" value="InterPro"/>
</dbReference>
<dbReference type="PANTHER" id="PTHR47966:SF74">
    <property type="entry name" value="AGR407CP"/>
    <property type="match status" value="1"/>
</dbReference>
<dbReference type="PROSITE" id="PS51767">
    <property type="entry name" value="PEPTIDASE_A1"/>
    <property type="match status" value="1"/>
</dbReference>
<dbReference type="SUPFAM" id="SSF50630">
    <property type="entry name" value="Acid proteases"/>
    <property type="match status" value="1"/>
</dbReference>
<feature type="transmembrane region" description="Helical" evidence="4">
    <location>
        <begin position="562"/>
        <end position="580"/>
    </location>
</feature>
<proteinExistence type="inferred from homology"/>
<feature type="region of interest" description="Disordered" evidence="3">
    <location>
        <begin position="463"/>
        <end position="488"/>
    </location>
</feature>
<dbReference type="InterPro" id="IPR021109">
    <property type="entry name" value="Peptidase_aspartic_dom_sf"/>
</dbReference>
<protein>
    <recommendedName>
        <fullName evidence="6">Peptidase A1 domain-containing protein</fullName>
    </recommendedName>
</protein>
<organism evidence="7 8">
    <name type="scientific">Rhizoctonia solani</name>
    <dbReference type="NCBI Taxonomy" id="456999"/>
    <lineage>
        <taxon>Eukaryota</taxon>
        <taxon>Fungi</taxon>
        <taxon>Dikarya</taxon>
        <taxon>Basidiomycota</taxon>
        <taxon>Agaricomycotina</taxon>
        <taxon>Agaricomycetes</taxon>
        <taxon>Cantharellales</taxon>
        <taxon>Ceratobasidiaceae</taxon>
        <taxon>Rhizoctonia</taxon>
    </lineage>
</organism>
<evidence type="ECO:0000256" key="5">
    <source>
        <dbReference type="SAM" id="SignalP"/>
    </source>
</evidence>
<dbReference type="AlphaFoldDB" id="A0A8H3AEX5"/>
<keyword evidence="5" id="KW-0732">Signal</keyword>
<keyword evidence="4" id="KW-1133">Transmembrane helix</keyword>
<feature type="chain" id="PRO_5034694393" description="Peptidase A1 domain-containing protein" evidence="5">
    <location>
        <begin position="22"/>
        <end position="581"/>
    </location>
</feature>
<comment type="similarity">
    <text evidence="1">Belongs to the peptidase A1 family.</text>
</comment>
<keyword evidence="4" id="KW-0812">Transmembrane</keyword>
<dbReference type="InterPro" id="IPR001461">
    <property type="entry name" value="Aspartic_peptidase_A1"/>
</dbReference>
<name>A0A8H3AEX5_9AGAM</name>
<dbReference type="InterPro" id="IPR033121">
    <property type="entry name" value="PEPTIDASE_A1"/>
</dbReference>
<gene>
    <name evidence="7" type="ORF">RDB_LOCUS7028</name>
</gene>
<evidence type="ECO:0000313" key="8">
    <source>
        <dbReference type="Proteomes" id="UP000663850"/>
    </source>
</evidence>
<reference evidence="7" key="1">
    <citation type="submission" date="2021-01" db="EMBL/GenBank/DDBJ databases">
        <authorList>
            <person name="Kaushik A."/>
        </authorList>
    </citation>
    <scope>NUCLEOTIDE SEQUENCE</scope>
    <source>
        <strain evidence="7">Type strain: AG8-Rh-89/</strain>
    </source>
</reference>
<evidence type="ECO:0000256" key="4">
    <source>
        <dbReference type="SAM" id="Phobius"/>
    </source>
</evidence>
<dbReference type="Gene3D" id="2.40.70.10">
    <property type="entry name" value="Acid Proteases"/>
    <property type="match status" value="2"/>
</dbReference>
<dbReference type="CDD" id="cd05471">
    <property type="entry name" value="pepsin_like"/>
    <property type="match status" value="1"/>
</dbReference>
<comment type="caution">
    <text evidence="7">The sequence shown here is derived from an EMBL/GenBank/DDBJ whole genome shotgun (WGS) entry which is preliminary data.</text>
</comment>
<dbReference type="PANTHER" id="PTHR47966">
    <property type="entry name" value="BETA-SITE APP-CLEAVING ENZYME, ISOFORM A-RELATED"/>
    <property type="match status" value="1"/>
</dbReference>
<dbReference type="Pfam" id="PF00026">
    <property type="entry name" value="Asp"/>
    <property type="match status" value="1"/>
</dbReference>